<accession>A0A5D2HND5</accession>
<protein>
    <submittedName>
        <fullName evidence="2">Uncharacterized protein</fullName>
    </submittedName>
</protein>
<dbReference type="EMBL" id="CM017688">
    <property type="protein sequence ID" value="TYH31653.1"/>
    <property type="molecule type" value="Genomic_DNA"/>
</dbReference>
<dbReference type="AlphaFoldDB" id="A0A5D2HND5"/>
<organism evidence="2 3">
    <name type="scientific">Gossypium darwinii</name>
    <name type="common">Darwin's cotton</name>
    <name type="synonym">Gossypium barbadense var. darwinii</name>
    <dbReference type="NCBI Taxonomy" id="34276"/>
    <lineage>
        <taxon>Eukaryota</taxon>
        <taxon>Viridiplantae</taxon>
        <taxon>Streptophyta</taxon>
        <taxon>Embryophyta</taxon>
        <taxon>Tracheophyta</taxon>
        <taxon>Spermatophyta</taxon>
        <taxon>Magnoliopsida</taxon>
        <taxon>eudicotyledons</taxon>
        <taxon>Gunneridae</taxon>
        <taxon>Pentapetalae</taxon>
        <taxon>rosids</taxon>
        <taxon>malvids</taxon>
        <taxon>Malvales</taxon>
        <taxon>Malvaceae</taxon>
        <taxon>Malvoideae</taxon>
        <taxon>Gossypium</taxon>
    </lineage>
</organism>
<dbReference type="PANTHER" id="PTHR34807:SF3">
    <property type="entry name" value="OS08G0270800 PROTEIN"/>
    <property type="match status" value="1"/>
</dbReference>
<name>A0A5D2HND5_GOSDA</name>
<feature type="coiled-coil region" evidence="1">
    <location>
        <begin position="28"/>
        <end position="69"/>
    </location>
</feature>
<dbReference type="PANTHER" id="PTHR34807">
    <property type="entry name" value="OS08G0270800 PROTEIN"/>
    <property type="match status" value="1"/>
</dbReference>
<keyword evidence="3" id="KW-1185">Reference proteome</keyword>
<reference evidence="2 3" key="1">
    <citation type="submission" date="2019-06" db="EMBL/GenBank/DDBJ databases">
        <title>WGS assembly of Gossypium darwinii.</title>
        <authorList>
            <person name="Chen Z.J."/>
            <person name="Sreedasyam A."/>
            <person name="Ando A."/>
            <person name="Song Q."/>
            <person name="De L."/>
            <person name="Hulse-Kemp A."/>
            <person name="Ding M."/>
            <person name="Ye W."/>
            <person name="Kirkbride R."/>
            <person name="Jenkins J."/>
            <person name="Plott C."/>
            <person name="Lovell J."/>
            <person name="Lin Y.-M."/>
            <person name="Vaughn R."/>
            <person name="Liu B."/>
            <person name="Li W."/>
            <person name="Simpson S."/>
            <person name="Scheffler B."/>
            <person name="Saski C."/>
            <person name="Grover C."/>
            <person name="Hu G."/>
            <person name="Conover J."/>
            <person name="Carlson J."/>
            <person name="Shu S."/>
            <person name="Boston L."/>
            <person name="Williams M."/>
            <person name="Peterson D."/>
            <person name="Mcgee K."/>
            <person name="Jones D."/>
            <person name="Wendel J."/>
            <person name="Stelly D."/>
            <person name="Grimwood J."/>
            <person name="Schmutz J."/>
        </authorList>
    </citation>
    <scope>NUCLEOTIDE SEQUENCE [LARGE SCALE GENOMIC DNA]</scope>
    <source>
        <strain evidence="2">1808015.09</strain>
    </source>
</reference>
<keyword evidence="1" id="KW-0175">Coiled coil</keyword>
<evidence type="ECO:0000313" key="3">
    <source>
        <dbReference type="Proteomes" id="UP000323506"/>
    </source>
</evidence>
<evidence type="ECO:0000313" key="2">
    <source>
        <dbReference type="EMBL" id="TYH31653.1"/>
    </source>
</evidence>
<gene>
    <name evidence="2" type="ORF">ES288_A01G189200v1</name>
</gene>
<proteinExistence type="predicted"/>
<evidence type="ECO:0000256" key="1">
    <source>
        <dbReference type="SAM" id="Coils"/>
    </source>
</evidence>
<sequence length="89" mass="10951">MKKMKWVTASVEYSPYPIYEDQRNRFNLHSLMQDFEELLKETEALRKRLQVLKDKRLTLLAEVQFLKRRHKFLMQNELQTHQQNKVWGT</sequence>
<dbReference type="Proteomes" id="UP000323506">
    <property type="component" value="Chromosome A01"/>
</dbReference>